<dbReference type="PANTHER" id="PTHR47354:SF1">
    <property type="entry name" value="CARNITINE MONOOXYGENASE REDUCTASE SUBUNIT"/>
    <property type="match status" value="1"/>
</dbReference>
<dbReference type="InterPro" id="IPR012675">
    <property type="entry name" value="Beta-grasp_dom_sf"/>
</dbReference>
<keyword evidence="5" id="KW-0408">Iron</keyword>
<dbReference type="InterPro" id="IPR017927">
    <property type="entry name" value="FAD-bd_FR_type"/>
</dbReference>
<evidence type="ECO:0000256" key="5">
    <source>
        <dbReference type="ARBA" id="ARBA00023004"/>
    </source>
</evidence>
<evidence type="ECO:0000259" key="7">
    <source>
        <dbReference type="PROSITE" id="PS51085"/>
    </source>
</evidence>
<dbReference type="Pfam" id="PF00175">
    <property type="entry name" value="NAD_binding_1"/>
    <property type="match status" value="1"/>
</dbReference>
<evidence type="ECO:0000256" key="1">
    <source>
        <dbReference type="ARBA" id="ARBA00022630"/>
    </source>
</evidence>
<dbReference type="GO" id="GO:0046872">
    <property type="term" value="F:metal ion binding"/>
    <property type="evidence" value="ECO:0007669"/>
    <property type="project" value="UniProtKB-KW"/>
</dbReference>
<name>A0A261U0T6_9BORD</name>
<feature type="domain" description="FAD-binding FR-type" evidence="8">
    <location>
        <begin position="1"/>
        <end position="109"/>
    </location>
</feature>
<dbReference type="Gene3D" id="2.40.30.10">
    <property type="entry name" value="Translation factors"/>
    <property type="match status" value="1"/>
</dbReference>
<dbReference type="Gene3D" id="3.40.50.80">
    <property type="entry name" value="Nucleotide-binding domain of ferredoxin-NADP reductase (FNR) module"/>
    <property type="match status" value="1"/>
</dbReference>
<organism evidence="9 10">
    <name type="scientific">Bordetella genomosp. 4</name>
    <dbReference type="NCBI Taxonomy" id="463044"/>
    <lineage>
        <taxon>Bacteria</taxon>
        <taxon>Pseudomonadati</taxon>
        <taxon>Pseudomonadota</taxon>
        <taxon>Betaproteobacteria</taxon>
        <taxon>Burkholderiales</taxon>
        <taxon>Alcaligenaceae</taxon>
        <taxon>Bordetella</taxon>
    </lineage>
</organism>
<comment type="caution">
    <text evidence="9">The sequence shown here is derived from an EMBL/GenBank/DDBJ whole genome shotgun (WGS) entry which is preliminary data.</text>
</comment>
<dbReference type="Pfam" id="PF00111">
    <property type="entry name" value="Fer2"/>
    <property type="match status" value="1"/>
</dbReference>
<dbReference type="OrthoDB" id="544091at2"/>
<reference evidence="9 10" key="1">
    <citation type="submission" date="2017-05" db="EMBL/GenBank/DDBJ databases">
        <title>Complete and WGS of Bordetella genogroups.</title>
        <authorList>
            <person name="Spilker T."/>
            <person name="LiPuma J."/>
        </authorList>
    </citation>
    <scope>NUCLEOTIDE SEQUENCE [LARGE SCALE GENOMIC DNA]</scope>
    <source>
        <strain evidence="9 10">AU9919</strain>
    </source>
</reference>
<keyword evidence="1" id="KW-0285">Flavoprotein</keyword>
<dbReference type="GO" id="GO:0051537">
    <property type="term" value="F:2 iron, 2 sulfur cluster binding"/>
    <property type="evidence" value="ECO:0007669"/>
    <property type="project" value="UniProtKB-KW"/>
</dbReference>
<dbReference type="RefSeq" id="WP_094821377.1">
    <property type="nucleotide sequence ID" value="NZ_NEVO01000007.1"/>
</dbReference>
<dbReference type="InterPro" id="IPR001041">
    <property type="entry name" value="2Fe-2S_ferredoxin-type"/>
</dbReference>
<protein>
    <submittedName>
        <fullName evidence="9">Oxidoreductase</fullName>
    </submittedName>
</protein>
<dbReference type="CDD" id="cd00207">
    <property type="entry name" value="fer2"/>
    <property type="match status" value="1"/>
</dbReference>
<feature type="domain" description="2Fe-2S ferredoxin-type" evidence="7">
    <location>
        <begin position="244"/>
        <end position="329"/>
    </location>
</feature>
<sequence length="329" mass="35562">MQTLNLIIRDIQQATPLVRTFVLENTDGDALPAFEPGAHLKVQIPGLAEPRCYSLIATCADTSAFAAPRQYRLGVRLDEAGGGGSRYMHGLAVGDTLTVQGPKNDFPLHACSSQESAERHRTVLIAGGIGITPIASMAAALKHADREFVLHYCGRSRDQLALVEELHTLAGDGLNVHVDDDPLSALNVGALLDTYAPHQHLYVCGPQGMIDAVIAGARQRQWPDTHIHFELFTTAAPLAGDQPFEVELKQSGMVLTIPADKTIVEVMEEAGCDPMYDCKRGECGVCQATVLEGTPDHRDYYLSDAEKAEGKLIQICISRAKSARLVLDL</sequence>
<dbReference type="GO" id="GO:0016491">
    <property type="term" value="F:oxidoreductase activity"/>
    <property type="evidence" value="ECO:0007669"/>
    <property type="project" value="UniProtKB-KW"/>
</dbReference>
<dbReference type="CDD" id="cd06185">
    <property type="entry name" value="PDR_like"/>
    <property type="match status" value="1"/>
</dbReference>
<dbReference type="InterPro" id="IPR017938">
    <property type="entry name" value="Riboflavin_synthase-like_b-brl"/>
</dbReference>
<proteinExistence type="predicted"/>
<dbReference type="PROSITE" id="PS51085">
    <property type="entry name" value="2FE2S_FER_2"/>
    <property type="match status" value="1"/>
</dbReference>
<dbReference type="InterPro" id="IPR001433">
    <property type="entry name" value="OxRdtase_FAD/NAD-bd"/>
</dbReference>
<dbReference type="InterPro" id="IPR039261">
    <property type="entry name" value="FNR_nucleotide-bd"/>
</dbReference>
<dbReference type="PANTHER" id="PTHR47354">
    <property type="entry name" value="NADH OXIDOREDUCTASE HCR"/>
    <property type="match status" value="1"/>
</dbReference>
<dbReference type="SUPFAM" id="SSF52343">
    <property type="entry name" value="Ferredoxin reductase-like, C-terminal NADP-linked domain"/>
    <property type="match status" value="1"/>
</dbReference>
<dbReference type="SUPFAM" id="SSF54292">
    <property type="entry name" value="2Fe-2S ferredoxin-like"/>
    <property type="match status" value="1"/>
</dbReference>
<evidence type="ECO:0000313" key="9">
    <source>
        <dbReference type="EMBL" id="OZI54840.1"/>
    </source>
</evidence>
<dbReference type="Proteomes" id="UP000216885">
    <property type="component" value="Unassembled WGS sequence"/>
</dbReference>
<keyword evidence="3" id="KW-0479">Metal-binding</keyword>
<keyword evidence="2" id="KW-0001">2Fe-2S</keyword>
<evidence type="ECO:0000256" key="4">
    <source>
        <dbReference type="ARBA" id="ARBA00023002"/>
    </source>
</evidence>
<dbReference type="SUPFAM" id="SSF63380">
    <property type="entry name" value="Riboflavin synthase domain-like"/>
    <property type="match status" value="1"/>
</dbReference>
<dbReference type="PROSITE" id="PS00197">
    <property type="entry name" value="2FE2S_FER_1"/>
    <property type="match status" value="1"/>
</dbReference>
<evidence type="ECO:0000259" key="8">
    <source>
        <dbReference type="PROSITE" id="PS51384"/>
    </source>
</evidence>
<gene>
    <name evidence="9" type="ORF">CAL20_16215</name>
</gene>
<dbReference type="Gene3D" id="3.10.20.30">
    <property type="match status" value="1"/>
</dbReference>
<keyword evidence="10" id="KW-1185">Reference proteome</keyword>
<dbReference type="InterPro" id="IPR036010">
    <property type="entry name" value="2Fe-2S_ferredoxin-like_sf"/>
</dbReference>
<evidence type="ECO:0000313" key="10">
    <source>
        <dbReference type="Proteomes" id="UP000216885"/>
    </source>
</evidence>
<keyword evidence="6" id="KW-0411">Iron-sulfur</keyword>
<dbReference type="InterPro" id="IPR006058">
    <property type="entry name" value="2Fe2S_fd_BS"/>
</dbReference>
<dbReference type="PROSITE" id="PS51384">
    <property type="entry name" value="FAD_FR"/>
    <property type="match status" value="1"/>
</dbReference>
<accession>A0A261U0T6</accession>
<dbReference type="AlphaFoldDB" id="A0A261U0T6"/>
<evidence type="ECO:0000256" key="3">
    <source>
        <dbReference type="ARBA" id="ARBA00022723"/>
    </source>
</evidence>
<dbReference type="InterPro" id="IPR050415">
    <property type="entry name" value="MRET"/>
</dbReference>
<dbReference type="EMBL" id="NEVQ01000014">
    <property type="protein sequence ID" value="OZI54840.1"/>
    <property type="molecule type" value="Genomic_DNA"/>
</dbReference>
<evidence type="ECO:0000256" key="2">
    <source>
        <dbReference type="ARBA" id="ARBA00022714"/>
    </source>
</evidence>
<dbReference type="PRINTS" id="PR00409">
    <property type="entry name" value="PHDIOXRDTASE"/>
</dbReference>
<keyword evidence="4" id="KW-0560">Oxidoreductase</keyword>
<evidence type="ECO:0000256" key="6">
    <source>
        <dbReference type="ARBA" id="ARBA00023014"/>
    </source>
</evidence>